<evidence type="ECO:0000256" key="2">
    <source>
        <dbReference type="SAM" id="SignalP"/>
    </source>
</evidence>
<dbReference type="Pfam" id="PF13436">
    <property type="entry name" value="Gly-zipper_OmpA"/>
    <property type="match status" value="1"/>
</dbReference>
<evidence type="ECO:0000256" key="1">
    <source>
        <dbReference type="SAM" id="MobiDB-lite"/>
    </source>
</evidence>
<feature type="signal peptide" evidence="2">
    <location>
        <begin position="1"/>
        <end position="19"/>
    </location>
</feature>
<dbReference type="Proteomes" id="UP000839052">
    <property type="component" value="Chromosome"/>
</dbReference>
<name>A0ABM8YX92_9PROT</name>
<feature type="compositionally biased region" description="Pro residues" evidence="1">
    <location>
        <begin position="231"/>
        <end position="246"/>
    </location>
</feature>
<gene>
    <name evidence="4" type="ORF">NTG6680_0874</name>
</gene>
<dbReference type="RefSeq" id="WP_320412260.1">
    <property type="nucleotide sequence ID" value="NZ_OU912926.1"/>
</dbReference>
<dbReference type="EMBL" id="OU912926">
    <property type="protein sequence ID" value="CAG9932127.1"/>
    <property type="molecule type" value="Genomic_DNA"/>
</dbReference>
<keyword evidence="5" id="KW-1185">Reference proteome</keyword>
<protein>
    <submittedName>
        <fullName evidence="4">Glycine-zipper containing OmpA-like membrane domain-containing protein</fullName>
    </submittedName>
</protein>
<feature type="region of interest" description="Disordered" evidence="1">
    <location>
        <begin position="152"/>
        <end position="246"/>
    </location>
</feature>
<evidence type="ECO:0000313" key="5">
    <source>
        <dbReference type="Proteomes" id="UP000839052"/>
    </source>
</evidence>
<reference evidence="4 5" key="1">
    <citation type="submission" date="2021-10" db="EMBL/GenBank/DDBJ databases">
        <authorList>
            <person name="Koch H."/>
        </authorList>
    </citation>
    <scope>NUCLEOTIDE SEQUENCE [LARGE SCALE GENOMIC DNA]</scope>
    <source>
        <strain evidence="4">6680</strain>
    </source>
</reference>
<feature type="compositionally biased region" description="Pro residues" evidence="1">
    <location>
        <begin position="176"/>
        <end position="191"/>
    </location>
</feature>
<feature type="chain" id="PRO_5046254049" evidence="2">
    <location>
        <begin position="20"/>
        <end position="246"/>
    </location>
</feature>
<evidence type="ECO:0000313" key="4">
    <source>
        <dbReference type="EMBL" id="CAG9932127.1"/>
    </source>
</evidence>
<feature type="domain" description="Glycine-zipper-containing OmpA-like membrane" evidence="3">
    <location>
        <begin position="71"/>
        <end position="108"/>
    </location>
</feature>
<evidence type="ECO:0000259" key="3">
    <source>
        <dbReference type="Pfam" id="PF13436"/>
    </source>
</evidence>
<organism evidence="4 5">
    <name type="scientific">Candidatus Nitrotoga arctica</name>
    <dbReference type="NCBI Taxonomy" id="453162"/>
    <lineage>
        <taxon>Bacteria</taxon>
        <taxon>Pseudomonadati</taxon>
        <taxon>Pseudomonadota</taxon>
        <taxon>Betaproteobacteria</taxon>
        <taxon>Nitrosomonadales</taxon>
        <taxon>Gallionellaceae</taxon>
        <taxon>Candidatus Nitrotoga</taxon>
    </lineage>
</organism>
<keyword evidence="2" id="KW-0732">Signal</keyword>
<accession>A0ABM8YX92</accession>
<dbReference type="InterPro" id="IPR025693">
    <property type="entry name" value="Gly-zipper_OmpA-like_dom"/>
</dbReference>
<sequence length="246" mass="25331">MTHKLRLSFLLLAVLVLNACTSLPTGPGMLALPGTGKSFNQFRFDEADCRRYASTQVGGRTANEAAAESGVRSAVVGTAIGATAGALLGGHNGAGVGAGSGLLIGSMVGVGTGESSGLNLQQRYDFAYHQCMYAKGHRVPVSGRLEYSRQPVQNSKYAPSPAPSGTPSLPSVNSFVPPPPPRGAPPPPPPDVSTAPLTPEDIQQLVPREDVLPLTTPDDTSPLVPSEDFQPPMPPSGNPPPPPPDA</sequence>
<proteinExistence type="predicted"/>